<gene>
    <name evidence="2" type="ORF">TCIL3000_4_2460</name>
</gene>
<reference evidence="2" key="1">
    <citation type="journal article" date="2012" name="Proc. Natl. Acad. Sci. U.S.A.">
        <title>Antigenic diversity is generated by distinct evolutionary mechanisms in African trypanosome species.</title>
        <authorList>
            <person name="Jackson A.P."/>
            <person name="Berry A."/>
            <person name="Aslett M."/>
            <person name="Allison H.C."/>
            <person name="Burton P."/>
            <person name="Vavrova-Anderson J."/>
            <person name="Brown R."/>
            <person name="Browne H."/>
            <person name="Corton N."/>
            <person name="Hauser H."/>
            <person name="Gamble J."/>
            <person name="Gilderthorp R."/>
            <person name="Marcello L."/>
            <person name="McQuillan J."/>
            <person name="Otto T.D."/>
            <person name="Quail M.A."/>
            <person name="Sanders M.J."/>
            <person name="van Tonder A."/>
            <person name="Ginger M.L."/>
            <person name="Field M.C."/>
            <person name="Barry J.D."/>
            <person name="Hertz-Fowler C."/>
            <person name="Berriman M."/>
        </authorList>
    </citation>
    <scope>NUCLEOTIDE SEQUENCE</scope>
    <source>
        <strain evidence="2">IL3000</strain>
    </source>
</reference>
<feature type="compositionally biased region" description="Basic and acidic residues" evidence="1">
    <location>
        <begin position="630"/>
        <end position="659"/>
    </location>
</feature>
<sequence>MRGCRLRYGMPLRTVSRGLVRPHLLPRPCHNDARIPVYYCTTRSMRGPQPTAGKLGMAPLQDEEQNDVSGDTWDDNTLLIGIARLLYQLLLQRSCVDEEGAGKSSEVGKLLPLQELFRELGPQLRCQLQNSSYLSLYRAIEHAPEWFVTDKCKSAVGLTAMGWKYFKAEDPKRQMETPVATASSGSPNEELEKIDAKPKGITTTCRNIVRIHGPLGCTPIDVTNPPLTMKDIEKCKLERVIYPLTLFFLPDAPGQTLFPTDDKPRELCSALRDLEALYVAKGFFPLSEVAAAFVHITPTFFVETRHVLNAMSPNVAYIFERHVPREHATDAFFRKYPTIFKLKLGKCQKAAVKLNLDFDFIRNYPGCGRADRHLRRYSQEYRPTVGGLLPRPVSPEEPTTGVRRTDVNIDVRIVETLVRNLPRVPTDPNIPPQLLEERRCKPFPLVDWINNFSEEDLQVLNSVPQARVLTLMTRYIRIFQLVCHGEDGNIFVESKYLDNMRNMGSGDPFGRSNASTACAASEGGKEAFEEVCDAISEGDEEPDGRGSDVVQSKEEVRRREANLADALRDDLIGLEGILSSVDCSSPECNKEEDVMEAEGKGRSIGALMREEEDERRIKEMMSDELGEGLEVHSDQPAGEDCRVHGMDKPGRRDAEDLPDTRPPCGNEEDDSGGSYIPSRYDIVYVRRLPKNIAPRSLSDYNEENSPEPELLRYIASFLNPPPSRNNGFKRSKGLEKSIFAQGPGTLHWRWVPIQRIYSSLSKEQKRLLRPYKGLVHFMRLHGEIFQLSSDFLHVIAHDPLGKIPPFIPTQTVFHSEERVLLPPTLDDDENSKASLIGDADRNKFKEILGASQVPTDRRQLLLLDPLNPLLDHEVLCEEVSLFMPDHPVSLHQLLSRLPPILKAALSLRHRNNFKTSRYLTVWADGNRTMLQKSELALPESLVLGEQVLSLEDAIECIREVVPDEGVGVNHLHRMLPSGAKRTLKDKFGSIEGALLGYPQYFFIEKHEGDRNNSVLFLVERLQEEQQN</sequence>
<name>G0ULA0_TRYCI</name>
<evidence type="ECO:0000256" key="1">
    <source>
        <dbReference type="SAM" id="MobiDB-lite"/>
    </source>
</evidence>
<accession>G0ULA0</accession>
<organism evidence="2">
    <name type="scientific">Trypanosoma congolense (strain IL3000)</name>
    <dbReference type="NCBI Taxonomy" id="1068625"/>
    <lineage>
        <taxon>Eukaryota</taxon>
        <taxon>Discoba</taxon>
        <taxon>Euglenozoa</taxon>
        <taxon>Kinetoplastea</taxon>
        <taxon>Metakinetoplastina</taxon>
        <taxon>Trypanosomatida</taxon>
        <taxon>Trypanosomatidae</taxon>
        <taxon>Trypanosoma</taxon>
        <taxon>Nannomonas</taxon>
    </lineage>
</organism>
<dbReference type="AlphaFoldDB" id="G0ULA0"/>
<proteinExistence type="predicted"/>
<evidence type="ECO:0000313" key="2">
    <source>
        <dbReference type="EMBL" id="CCC90155.1"/>
    </source>
</evidence>
<dbReference type="EMBL" id="HE575317">
    <property type="protein sequence ID" value="CCC90155.1"/>
    <property type="molecule type" value="Genomic_DNA"/>
</dbReference>
<protein>
    <submittedName>
        <fullName evidence="2">Uncharacterized protein</fullName>
    </submittedName>
</protein>
<feature type="region of interest" description="Disordered" evidence="1">
    <location>
        <begin position="630"/>
        <end position="675"/>
    </location>
</feature>
<dbReference type="VEuPathDB" id="TriTrypDB:TcIL3000_4_2460"/>